<keyword evidence="4" id="KW-1185">Reference proteome</keyword>
<dbReference type="OrthoDB" id="294251at2759"/>
<dbReference type="Proteomes" id="UP000007978">
    <property type="component" value="Chromosome 1"/>
</dbReference>
<feature type="compositionally biased region" description="Polar residues" evidence="1">
    <location>
        <begin position="293"/>
        <end position="302"/>
    </location>
</feature>
<dbReference type="Gene3D" id="1.10.472.80">
    <property type="entry name" value="Ypt/Rab-GAP domain of gyp1p, domain 3"/>
    <property type="match status" value="1"/>
</dbReference>
<feature type="compositionally biased region" description="Low complexity" evidence="1">
    <location>
        <begin position="638"/>
        <end position="649"/>
    </location>
</feature>
<dbReference type="FunFam" id="1.10.472.80:FF:000046">
    <property type="entry name" value="TBC domain-containing protein"/>
    <property type="match status" value="1"/>
</dbReference>
<dbReference type="eggNOG" id="KOG2058">
    <property type="taxonomic scope" value="Eukaryota"/>
</dbReference>
<dbReference type="InterPro" id="IPR050302">
    <property type="entry name" value="Rab_GAP_TBC_domain"/>
</dbReference>
<evidence type="ECO:0000313" key="4">
    <source>
        <dbReference type="Proteomes" id="UP000007978"/>
    </source>
</evidence>
<dbReference type="AlphaFoldDB" id="K3VHA4"/>
<dbReference type="FunFam" id="1.10.8.270:FF:000026">
    <property type="entry name" value="TBC (Tre-2/Bub2/Cdc16) domain family"/>
    <property type="match status" value="1"/>
</dbReference>
<dbReference type="GO" id="GO:0005096">
    <property type="term" value="F:GTPase activator activity"/>
    <property type="evidence" value="ECO:0007669"/>
    <property type="project" value="TreeGrafter"/>
</dbReference>
<dbReference type="RefSeq" id="XP_009258846.1">
    <property type="nucleotide sequence ID" value="XM_009260571.1"/>
</dbReference>
<evidence type="ECO:0000259" key="2">
    <source>
        <dbReference type="PROSITE" id="PS50086"/>
    </source>
</evidence>
<feature type="region of interest" description="Disordered" evidence="1">
    <location>
        <begin position="370"/>
        <end position="457"/>
    </location>
</feature>
<feature type="compositionally biased region" description="Low complexity" evidence="1">
    <location>
        <begin position="12"/>
        <end position="46"/>
    </location>
</feature>
<dbReference type="EMBL" id="AFNW01000194">
    <property type="protein sequence ID" value="EKJ72368.1"/>
    <property type="molecule type" value="Genomic_DNA"/>
</dbReference>
<feature type="region of interest" description="Disordered" evidence="1">
    <location>
        <begin position="1"/>
        <end position="119"/>
    </location>
</feature>
<feature type="region of interest" description="Disordered" evidence="1">
    <location>
        <begin position="289"/>
        <end position="353"/>
    </location>
</feature>
<protein>
    <recommendedName>
        <fullName evidence="2">Rab-GAP TBC domain-containing protein</fullName>
    </recommendedName>
</protein>
<dbReference type="SUPFAM" id="SSF47923">
    <property type="entry name" value="Ypt/Rab-GAP domain of gyp1p"/>
    <property type="match status" value="2"/>
</dbReference>
<proteinExistence type="predicted"/>
<evidence type="ECO:0000313" key="3">
    <source>
        <dbReference type="EMBL" id="EKJ72368.1"/>
    </source>
</evidence>
<feature type="region of interest" description="Disordered" evidence="1">
    <location>
        <begin position="623"/>
        <end position="653"/>
    </location>
</feature>
<dbReference type="GO" id="GO:0031267">
    <property type="term" value="F:small GTPase binding"/>
    <property type="evidence" value="ECO:0007669"/>
    <property type="project" value="TreeGrafter"/>
</dbReference>
<feature type="compositionally biased region" description="Polar residues" evidence="1">
    <location>
        <begin position="425"/>
        <end position="439"/>
    </location>
</feature>
<dbReference type="InterPro" id="IPR035969">
    <property type="entry name" value="Rab-GAP_TBC_sf"/>
</dbReference>
<feature type="compositionally biased region" description="Polar residues" evidence="1">
    <location>
        <begin position="331"/>
        <end position="353"/>
    </location>
</feature>
<sequence length="1047" mass="114099">MATAVEAVDPMSSLQRSVSQHSSASYASHASHVSRTSNRSNSRSTSLRCPRGRKRPSQPVSSASSVAASDKSLTSFPSFSPDERPDNDGFDFHDSPADDTPVPQPAVPETGRSSIVDLTGGSDVRSALFEEDHPVRKVPGSLHNADDEHLQRLISRHGAVGLIRQIAEDLAQRDAQISNMRRRADERERALRKIIRECGLSNLDLETRLRTVEAELRAAGKGLRREDTGLSDLMSDAMQDTVGVTAYGETIAKSSTIRATSQSANTSSENGKGTLKGWKDYLWGSGTAKRASRTGSVNSEVNPATVIRSHSSMDRRPTLQDDLFNPPDSQPVRSPSRASSIQSGATSERKASSSIASMALRLVAGGAISTREAESRGRAASNTSVKGGSLRGVSTTSSRAGQTRATSVAGGPKALMAMRRATPGPSAQGSGRSQEQDSWGSMRGSPPDNLSSRQESYGPVEMDAIRSPESQPPTLTHIYNNFPNSEYLTDRFGFIYDQRRKKRQREAAQVARHIRKGSRTTEMLANGRAGISPNVLDDVPSPKGSISSEGRPESLNSMEDRNAEEGKTKRWTDYLKIATFPTELLSHTPSIAIPSIEVMEGAQTPEPELHPTEPVKPAIVSTNSGLIPSASTTTAVDSETSQPSQSESSIALTKDDTEPVKLLLQQLSDVHDALQRDKTVRWNDFLRKVRAERKREGDAAIAAAKSAADARYEQPAMILPETRVADGEMIGVSGLGVKGKVGRAKWNEFKTLVLGGIPVAYRAKVWSECSGATALRVPGYYEDLVAHSGEDDDAVVVSQIQMDINRTLTDNIFFRKGPGVKKLNEVLLAYSRRNRDVGYCQGMNLITANLLLIMPSAEDAFWILTSIIENILPHGYYDHSLMASRADQQVLRQYVAQVLPKLSAHLDSLFIELEALTFQWFLSVFTDCLSAEALFRVWDVVLCTNDGSTFLFQVALALLKLNEGNLLQCSTPAGIYTYISHQMTEHAISIDGLLQASEGLRKVVRREDVEQRREKAIQAEKDMMMARDGDSARSKPTAETESETGEE</sequence>
<dbReference type="PANTHER" id="PTHR47219:SF20">
    <property type="entry name" value="TBC1 DOMAIN FAMILY MEMBER 2B"/>
    <property type="match status" value="1"/>
</dbReference>
<organism evidence="3 4">
    <name type="scientific">Fusarium pseudograminearum (strain CS3096)</name>
    <name type="common">Wheat and barley crown-rot fungus</name>
    <dbReference type="NCBI Taxonomy" id="1028729"/>
    <lineage>
        <taxon>Eukaryota</taxon>
        <taxon>Fungi</taxon>
        <taxon>Dikarya</taxon>
        <taxon>Ascomycota</taxon>
        <taxon>Pezizomycotina</taxon>
        <taxon>Sordariomycetes</taxon>
        <taxon>Hypocreomycetidae</taxon>
        <taxon>Hypocreales</taxon>
        <taxon>Nectriaceae</taxon>
        <taxon>Fusarium</taxon>
    </lineage>
</organism>
<gene>
    <name evidence="3" type="ORF">FPSE_07453</name>
</gene>
<comment type="caution">
    <text evidence="3">The sequence shown here is derived from an EMBL/GenBank/DDBJ whole genome shotgun (WGS) entry which is preliminary data.</text>
</comment>
<dbReference type="PROSITE" id="PS50086">
    <property type="entry name" value="TBC_RABGAP"/>
    <property type="match status" value="1"/>
</dbReference>
<dbReference type="GeneID" id="20366071"/>
<dbReference type="Pfam" id="PF00566">
    <property type="entry name" value="RabGAP-TBC"/>
    <property type="match status" value="1"/>
</dbReference>
<feature type="compositionally biased region" description="Basic and acidic residues" evidence="1">
    <location>
        <begin position="81"/>
        <end position="96"/>
    </location>
</feature>
<name>K3VHA4_FUSPC</name>
<dbReference type="Gene3D" id="1.10.8.270">
    <property type="entry name" value="putative rabgap domain of human tbc1 domain family member 14 like domains"/>
    <property type="match status" value="1"/>
</dbReference>
<dbReference type="HOGENOM" id="CLU_005609_0_0_1"/>
<dbReference type="SMART" id="SM00164">
    <property type="entry name" value="TBC"/>
    <property type="match status" value="1"/>
</dbReference>
<accession>K3VHA4</accession>
<feature type="region of interest" description="Disordered" evidence="1">
    <location>
        <begin position="1017"/>
        <end position="1047"/>
    </location>
</feature>
<reference evidence="3 4" key="1">
    <citation type="journal article" date="2012" name="PLoS Pathog.">
        <title>Comparative pathogenomics reveals horizontally acquired novel virulence genes in fungi infecting cereal hosts.</title>
        <authorList>
            <person name="Gardiner D.M."/>
            <person name="McDonald M.C."/>
            <person name="Covarelli L."/>
            <person name="Solomon P.S."/>
            <person name="Rusu A.G."/>
            <person name="Marshall M."/>
            <person name="Kazan K."/>
            <person name="Chakraborty S."/>
            <person name="McDonald B.A."/>
            <person name="Manners J.M."/>
        </authorList>
    </citation>
    <scope>NUCLEOTIDE SEQUENCE [LARGE SCALE GENOMIC DNA]</scope>
    <source>
        <strain evidence="3 4">CS3096</strain>
    </source>
</reference>
<feature type="compositionally biased region" description="Basic and acidic residues" evidence="1">
    <location>
        <begin position="558"/>
        <end position="567"/>
    </location>
</feature>
<dbReference type="PANTHER" id="PTHR47219">
    <property type="entry name" value="RAB GTPASE-ACTIVATING PROTEIN 1-LIKE"/>
    <property type="match status" value="1"/>
</dbReference>
<feature type="compositionally biased region" description="Basic and acidic residues" evidence="1">
    <location>
        <begin position="1017"/>
        <end position="1038"/>
    </location>
</feature>
<feature type="domain" description="Rab-GAP TBC" evidence="2">
    <location>
        <begin position="756"/>
        <end position="945"/>
    </location>
</feature>
<dbReference type="InterPro" id="IPR000195">
    <property type="entry name" value="Rab-GAP-TBC_dom"/>
</dbReference>
<feature type="compositionally biased region" description="Low complexity" evidence="1">
    <location>
        <begin position="60"/>
        <end position="69"/>
    </location>
</feature>
<feature type="compositionally biased region" description="Polar residues" evidence="1">
    <location>
        <begin position="623"/>
        <end position="637"/>
    </location>
</feature>
<evidence type="ECO:0000256" key="1">
    <source>
        <dbReference type="SAM" id="MobiDB-lite"/>
    </source>
</evidence>
<feature type="region of interest" description="Disordered" evidence="1">
    <location>
        <begin position="530"/>
        <end position="567"/>
    </location>
</feature>
<feature type="compositionally biased region" description="Polar residues" evidence="1">
    <location>
        <begin position="380"/>
        <end position="406"/>
    </location>
</feature>
<dbReference type="KEGG" id="fpu:FPSE_07453"/>